<evidence type="ECO:0000256" key="1">
    <source>
        <dbReference type="ARBA" id="ARBA00022679"/>
    </source>
</evidence>
<dbReference type="Gene3D" id="3.30.450.40">
    <property type="match status" value="1"/>
</dbReference>
<feature type="domain" description="PAS" evidence="6">
    <location>
        <begin position="569"/>
        <end position="639"/>
    </location>
</feature>
<dbReference type="FunFam" id="3.30.450.20:FF:000099">
    <property type="entry name" value="Sensory box sensor histidine kinase"/>
    <property type="match status" value="1"/>
</dbReference>
<evidence type="ECO:0008006" key="12">
    <source>
        <dbReference type="Google" id="ProtNLM"/>
    </source>
</evidence>
<dbReference type="Gene3D" id="3.30.450.20">
    <property type="entry name" value="PAS domain"/>
    <property type="match status" value="4"/>
</dbReference>
<dbReference type="SUPFAM" id="SSF52172">
    <property type="entry name" value="CheY-like"/>
    <property type="match status" value="1"/>
</dbReference>
<name>A0A1G1KVE1_9BACT</name>
<dbReference type="SMART" id="SM00086">
    <property type="entry name" value="PAC"/>
    <property type="match status" value="4"/>
</dbReference>
<dbReference type="CDD" id="cd01949">
    <property type="entry name" value="GGDEF"/>
    <property type="match status" value="1"/>
</dbReference>
<dbReference type="EMBL" id="MHFR01000048">
    <property type="protein sequence ID" value="OGW96850.1"/>
    <property type="molecule type" value="Genomic_DNA"/>
</dbReference>
<dbReference type="SUPFAM" id="SSF55073">
    <property type="entry name" value="Nucleotide cyclase"/>
    <property type="match status" value="1"/>
</dbReference>
<gene>
    <name evidence="10" type="ORF">A3G33_01830</name>
</gene>
<dbReference type="InterPro" id="IPR013655">
    <property type="entry name" value="PAS_fold_3"/>
</dbReference>
<dbReference type="InterPro" id="IPR001610">
    <property type="entry name" value="PAC"/>
</dbReference>
<evidence type="ECO:0000259" key="8">
    <source>
        <dbReference type="PROSITE" id="PS50883"/>
    </source>
</evidence>
<dbReference type="InterPro" id="IPR035965">
    <property type="entry name" value="PAS-like_dom_sf"/>
</dbReference>
<dbReference type="Pfam" id="PF00563">
    <property type="entry name" value="EAL"/>
    <property type="match status" value="1"/>
</dbReference>
<feature type="domain" description="EAL" evidence="8">
    <location>
        <begin position="996"/>
        <end position="1250"/>
    </location>
</feature>
<evidence type="ECO:0000313" key="11">
    <source>
        <dbReference type="Proteomes" id="UP000178187"/>
    </source>
</evidence>
<dbReference type="PROSITE" id="PS50883">
    <property type="entry name" value="EAL"/>
    <property type="match status" value="1"/>
</dbReference>
<dbReference type="GO" id="GO:0016301">
    <property type="term" value="F:kinase activity"/>
    <property type="evidence" value="ECO:0007669"/>
    <property type="project" value="UniProtKB-KW"/>
</dbReference>
<feature type="domain" description="PAC" evidence="7">
    <location>
        <begin position="214"/>
        <end position="266"/>
    </location>
</feature>
<dbReference type="Pfam" id="PF13426">
    <property type="entry name" value="PAS_9"/>
    <property type="match status" value="1"/>
</dbReference>
<dbReference type="Pfam" id="PF08447">
    <property type="entry name" value="PAS_3"/>
    <property type="match status" value="2"/>
</dbReference>
<dbReference type="SUPFAM" id="SSF55785">
    <property type="entry name" value="PYP-like sensor domain (PAS domain)"/>
    <property type="match status" value="4"/>
</dbReference>
<dbReference type="InterPro" id="IPR035919">
    <property type="entry name" value="EAL_sf"/>
</dbReference>
<dbReference type="SUPFAM" id="SSF55781">
    <property type="entry name" value="GAF domain-like"/>
    <property type="match status" value="1"/>
</dbReference>
<dbReference type="PROSITE" id="PS50112">
    <property type="entry name" value="PAS"/>
    <property type="match status" value="2"/>
</dbReference>
<comment type="caution">
    <text evidence="10">The sequence shown here is derived from an EMBL/GenBank/DDBJ whole genome shotgun (WGS) entry which is preliminary data.</text>
</comment>
<dbReference type="NCBIfam" id="TIGR00254">
    <property type="entry name" value="GGDEF"/>
    <property type="match status" value="1"/>
</dbReference>
<feature type="domain" description="PAC" evidence="7">
    <location>
        <begin position="515"/>
        <end position="568"/>
    </location>
</feature>
<organism evidence="10 11">
    <name type="scientific">Candidatus Danuiimicrobium aquiferis</name>
    <dbReference type="NCBI Taxonomy" id="1801832"/>
    <lineage>
        <taxon>Bacteria</taxon>
        <taxon>Pseudomonadati</taxon>
        <taxon>Candidatus Omnitrophota</taxon>
        <taxon>Candidatus Danuiimicrobium</taxon>
    </lineage>
</organism>
<dbReference type="InterPro" id="IPR000160">
    <property type="entry name" value="GGDEF_dom"/>
</dbReference>
<evidence type="ECO:0000259" key="7">
    <source>
        <dbReference type="PROSITE" id="PS50113"/>
    </source>
</evidence>
<dbReference type="InterPro" id="IPR011006">
    <property type="entry name" value="CheY-like_superfamily"/>
</dbReference>
<dbReference type="PROSITE" id="PS50113">
    <property type="entry name" value="PAC"/>
    <property type="match status" value="4"/>
</dbReference>
<dbReference type="Pfam" id="PF01590">
    <property type="entry name" value="GAF"/>
    <property type="match status" value="1"/>
</dbReference>
<evidence type="ECO:0000259" key="9">
    <source>
        <dbReference type="PROSITE" id="PS50887"/>
    </source>
</evidence>
<accession>A0A1G1KVE1</accession>
<dbReference type="CDD" id="cd00156">
    <property type="entry name" value="REC"/>
    <property type="match status" value="1"/>
</dbReference>
<dbReference type="Proteomes" id="UP000178187">
    <property type="component" value="Unassembled WGS sequence"/>
</dbReference>
<protein>
    <recommendedName>
        <fullName evidence="12">Diguanylate cyclase</fullName>
    </recommendedName>
</protein>
<dbReference type="SMART" id="SM00267">
    <property type="entry name" value="GGDEF"/>
    <property type="match status" value="1"/>
</dbReference>
<evidence type="ECO:0000256" key="4">
    <source>
        <dbReference type="SAM" id="Coils"/>
    </source>
</evidence>
<dbReference type="SMART" id="SM00448">
    <property type="entry name" value="REC"/>
    <property type="match status" value="1"/>
</dbReference>
<dbReference type="PANTHER" id="PTHR44757:SF2">
    <property type="entry name" value="BIOFILM ARCHITECTURE MAINTENANCE PROTEIN MBAA"/>
    <property type="match status" value="1"/>
</dbReference>
<dbReference type="FunFam" id="3.20.20.450:FF:000001">
    <property type="entry name" value="Cyclic di-GMP phosphodiesterase yahA"/>
    <property type="match status" value="1"/>
</dbReference>
<feature type="domain" description="Response regulatory" evidence="5">
    <location>
        <begin position="8"/>
        <end position="128"/>
    </location>
</feature>
<keyword evidence="1" id="KW-0808">Transferase</keyword>
<dbReference type="SUPFAM" id="SSF141868">
    <property type="entry name" value="EAL domain-like"/>
    <property type="match status" value="1"/>
</dbReference>
<dbReference type="CDD" id="cd01948">
    <property type="entry name" value="EAL"/>
    <property type="match status" value="1"/>
</dbReference>
<keyword evidence="2" id="KW-0418">Kinase</keyword>
<dbReference type="InterPro" id="IPR043128">
    <property type="entry name" value="Rev_trsase/Diguanyl_cyclase"/>
</dbReference>
<dbReference type="InterPro" id="IPR001633">
    <property type="entry name" value="EAL_dom"/>
</dbReference>
<dbReference type="InterPro" id="IPR052155">
    <property type="entry name" value="Biofilm_reg_signaling"/>
</dbReference>
<dbReference type="PANTHER" id="PTHR44757">
    <property type="entry name" value="DIGUANYLATE CYCLASE DGCP"/>
    <property type="match status" value="1"/>
</dbReference>
<dbReference type="SMART" id="SM00065">
    <property type="entry name" value="GAF"/>
    <property type="match status" value="1"/>
</dbReference>
<dbReference type="Gene3D" id="3.20.20.450">
    <property type="entry name" value="EAL domain"/>
    <property type="match status" value="1"/>
</dbReference>
<dbReference type="GO" id="GO:0000160">
    <property type="term" value="P:phosphorelay signal transduction system"/>
    <property type="evidence" value="ECO:0007669"/>
    <property type="project" value="InterPro"/>
</dbReference>
<dbReference type="SMART" id="SM00091">
    <property type="entry name" value="PAS"/>
    <property type="match status" value="4"/>
</dbReference>
<evidence type="ECO:0000256" key="2">
    <source>
        <dbReference type="ARBA" id="ARBA00022777"/>
    </source>
</evidence>
<keyword evidence="4" id="KW-0175">Coiled coil</keyword>
<feature type="domain" description="PAC" evidence="7">
    <location>
        <begin position="643"/>
        <end position="695"/>
    </location>
</feature>
<reference evidence="10 11" key="1">
    <citation type="journal article" date="2016" name="Nat. Commun.">
        <title>Thousands of microbial genomes shed light on interconnected biogeochemical processes in an aquifer system.</title>
        <authorList>
            <person name="Anantharaman K."/>
            <person name="Brown C.T."/>
            <person name="Hug L.A."/>
            <person name="Sharon I."/>
            <person name="Castelle C.J."/>
            <person name="Probst A.J."/>
            <person name="Thomas B.C."/>
            <person name="Singh A."/>
            <person name="Wilkins M.J."/>
            <person name="Karaoz U."/>
            <person name="Brodie E.L."/>
            <person name="Williams K.H."/>
            <person name="Hubbard S.S."/>
            <person name="Banfield J.F."/>
        </authorList>
    </citation>
    <scope>NUCLEOTIDE SEQUENCE [LARGE SCALE GENOMIC DNA]</scope>
</reference>
<dbReference type="Gene3D" id="3.30.70.270">
    <property type="match status" value="1"/>
</dbReference>
<dbReference type="PROSITE" id="PS50110">
    <property type="entry name" value="RESPONSE_REGULATORY"/>
    <property type="match status" value="1"/>
</dbReference>
<evidence type="ECO:0000259" key="6">
    <source>
        <dbReference type="PROSITE" id="PS50112"/>
    </source>
</evidence>
<dbReference type="Pfam" id="PF08448">
    <property type="entry name" value="PAS_4"/>
    <property type="match status" value="1"/>
</dbReference>
<dbReference type="InterPro" id="IPR013656">
    <property type="entry name" value="PAS_4"/>
</dbReference>
<dbReference type="InterPro" id="IPR001789">
    <property type="entry name" value="Sig_transdc_resp-reg_receiver"/>
</dbReference>
<dbReference type="Gene3D" id="3.40.50.2300">
    <property type="match status" value="1"/>
</dbReference>
<dbReference type="SMART" id="SM00052">
    <property type="entry name" value="EAL"/>
    <property type="match status" value="1"/>
</dbReference>
<dbReference type="CDD" id="cd00130">
    <property type="entry name" value="PAS"/>
    <property type="match status" value="4"/>
</dbReference>
<feature type="domain" description="PAC" evidence="7">
    <location>
        <begin position="770"/>
        <end position="822"/>
    </location>
</feature>
<feature type="domain" description="PAS" evidence="6">
    <location>
        <begin position="696"/>
        <end position="738"/>
    </location>
</feature>
<proteinExistence type="predicted"/>
<feature type="coiled-coil region" evidence="4">
    <location>
        <begin position="124"/>
        <end position="151"/>
    </location>
</feature>
<dbReference type="InterPro" id="IPR000700">
    <property type="entry name" value="PAS-assoc_C"/>
</dbReference>
<dbReference type="AlphaFoldDB" id="A0A1G1KVE1"/>
<evidence type="ECO:0000259" key="5">
    <source>
        <dbReference type="PROSITE" id="PS50110"/>
    </source>
</evidence>
<evidence type="ECO:0000256" key="3">
    <source>
        <dbReference type="PROSITE-ProRule" id="PRU00169"/>
    </source>
</evidence>
<evidence type="ECO:0000313" key="10">
    <source>
        <dbReference type="EMBL" id="OGW96850.1"/>
    </source>
</evidence>
<dbReference type="NCBIfam" id="TIGR00229">
    <property type="entry name" value="sensory_box"/>
    <property type="match status" value="4"/>
</dbReference>
<dbReference type="InterPro" id="IPR029016">
    <property type="entry name" value="GAF-like_dom_sf"/>
</dbReference>
<keyword evidence="3" id="KW-0597">Phosphoprotein</keyword>
<feature type="domain" description="GGDEF" evidence="9">
    <location>
        <begin position="854"/>
        <end position="987"/>
    </location>
</feature>
<dbReference type="Pfam" id="PF00990">
    <property type="entry name" value="GGDEF"/>
    <property type="match status" value="1"/>
</dbReference>
<sequence>MAQKELFNVLLIEDNPQDARLLSELLQHDDSVFPPFHLECVNRLATAIDRLKTGATFDIILVDFTLPDSHGIETFSKIVEYAPSLPIVVVTGLNDKMIALEAMRQGAQDYLVKGEMDGKYLARVMRYAIERKELEQKIVRHEKNFRKMANTAPAMLWISGWDGNFTFFNQQWLDFTGRILDQDSGVGWFECIHAEDSKSIQEAYWAAFHERAGLRAEFRLRRFDGIYCWMLATGAPSFSEDGAFTGFIGSCIDITELKQSEKELKYRLEFEKLIASISTHFINLKSDEIEKGLNLALQIIGEFTGVDRSYIFQFSENRETMTNTQEWCRAGIEPQIQNLQSISTKLYEWFMDQICNFKSIYVPKVEELPAEAGELKKELERENVCSMICAPLVRSGAVVGFLGFDAVRHPSTWTDDVISLLRIVGEMFVNALERKRNEEALRQGEERLRMFIEHAPAAIAMFDREMKYMVVSHRWVSDFNIDSEDLIGRSFYEVFPEIPERWKEIHQRCLLGAVEKCEEDIFEHANGTADWLEWEMHPWRSATGEIGGVVMFTEVITKRKQTEAVIVESERRLRSYFNLSLIGIAIISPMKGWVEVNDKLCEILGYSHDELKKMTWVELTYPEDLVEDLKQFELLLSGRIDSYSIEKRFVRKDDKVVYAKTDVQCVRKADGSVNYFIAVVEDITAKVEVEQEYVKTEEKYRSLYNSSRDGILFVDMAGKILESNPAFLNMIGYSAEELKKIHYQKLTPASWRDLEDNIMKNQILKRGYSDIYEREYIRKEGSVFPATINSWMARDKEGNPFGIWFTVRDVSERKKVQEQLRHLVYHDVLTDLPNRTLFIDRVDRAIVAARYNQKLVSVLFLGVDHFKKINDTLGHAVGDRLLQAVSGRLRGYLQETETVTRIGGDEFSILLPSVDRLEDAIKIAEKLLRAMQIPFLIRGHELYLSCSIGLSFYPNDGEKPDLLLRNADSAMERAKTLGRNNYQLYSALMNAKALERLALENGLRHALERKEFCVHYQPQVDIQTGKIIGMEALIRWQHPDLGLLSPAEFLNLAEETGLIVDMDEWVLKEACNQNRQWQIAGFTPVRVSVNLTARQFQQKDIFKSIEGILQATGLPAEFLELELTEGSIMQNLEETTQILQKLSDLGVKISIDDFGTGYSSLSHLRKFPINSLKIDQSFVRDIPVNLEDTAIVKAIISMAHSLNLEVVAESVETEAQLDFLRTENCDKMQGFLYSKPISADKFTELLISEKNG</sequence>
<dbReference type="InterPro" id="IPR003018">
    <property type="entry name" value="GAF"/>
</dbReference>
<dbReference type="PROSITE" id="PS50887">
    <property type="entry name" value="GGDEF"/>
    <property type="match status" value="1"/>
</dbReference>
<dbReference type="InterPro" id="IPR029787">
    <property type="entry name" value="Nucleotide_cyclase"/>
</dbReference>
<feature type="modified residue" description="4-aspartylphosphate" evidence="3">
    <location>
        <position position="63"/>
    </location>
</feature>
<dbReference type="Pfam" id="PF00072">
    <property type="entry name" value="Response_reg"/>
    <property type="match status" value="1"/>
</dbReference>
<dbReference type="InterPro" id="IPR000014">
    <property type="entry name" value="PAS"/>
</dbReference>